<protein>
    <submittedName>
        <fullName evidence="2">Uncharacterized protein</fullName>
    </submittedName>
</protein>
<evidence type="ECO:0000256" key="1">
    <source>
        <dbReference type="SAM" id="MobiDB-lite"/>
    </source>
</evidence>
<feature type="compositionally biased region" description="Pro residues" evidence="1">
    <location>
        <begin position="36"/>
        <end position="46"/>
    </location>
</feature>
<dbReference type="OrthoDB" id="4847360at2759"/>
<comment type="caution">
    <text evidence="2">The sequence shown here is derived from an EMBL/GenBank/DDBJ whole genome shotgun (WGS) entry which is preliminary data.</text>
</comment>
<name>A0A0L6VD35_9BASI</name>
<dbReference type="EMBL" id="LAVV01006853">
    <property type="protein sequence ID" value="KNZ58020.1"/>
    <property type="molecule type" value="Genomic_DNA"/>
</dbReference>
<dbReference type="Proteomes" id="UP000037035">
    <property type="component" value="Unassembled WGS sequence"/>
</dbReference>
<dbReference type="AlphaFoldDB" id="A0A0L6VD35"/>
<sequence>MHMMGKECAQQLDTEENLRQTQARLDATAGQQNPAPAQPNPAPAPASNPMVLAKTQPFDGTRGAVSKVFVGQIGLHAVTYPESNKTPLHQTLMKWTSCIPEGPQPTLHRQASPLGPAEPLFPLPPGGPHIPWMFEWGSETPRLPTTPIFCLDLQTLGGNQLSPHQPQHQ</sequence>
<keyword evidence="3" id="KW-1185">Reference proteome</keyword>
<evidence type="ECO:0000313" key="2">
    <source>
        <dbReference type="EMBL" id="KNZ58020.1"/>
    </source>
</evidence>
<dbReference type="VEuPathDB" id="FungiDB:VP01_2013g1"/>
<accession>A0A0L6VD35</accession>
<proteinExistence type="predicted"/>
<feature type="region of interest" description="Disordered" evidence="1">
    <location>
        <begin position="1"/>
        <end position="49"/>
    </location>
</feature>
<organism evidence="2 3">
    <name type="scientific">Puccinia sorghi</name>
    <dbReference type="NCBI Taxonomy" id="27349"/>
    <lineage>
        <taxon>Eukaryota</taxon>
        <taxon>Fungi</taxon>
        <taxon>Dikarya</taxon>
        <taxon>Basidiomycota</taxon>
        <taxon>Pucciniomycotina</taxon>
        <taxon>Pucciniomycetes</taxon>
        <taxon>Pucciniales</taxon>
        <taxon>Pucciniaceae</taxon>
        <taxon>Puccinia</taxon>
    </lineage>
</organism>
<gene>
    <name evidence="2" type="ORF">VP01_2013g1</name>
</gene>
<evidence type="ECO:0000313" key="3">
    <source>
        <dbReference type="Proteomes" id="UP000037035"/>
    </source>
</evidence>
<reference evidence="2 3" key="1">
    <citation type="submission" date="2015-08" db="EMBL/GenBank/DDBJ databases">
        <title>Next Generation Sequencing and Analysis of the Genome of Puccinia sorghi L Schw, the Causal Agent of Maize Common Rust.</title>
        <authorList>
            <person name="Rochi L."/>
            <person name="Burguener G."/>
            <person name="Darino M."/>
            <person name="Turjanski A."/>
            <person name="Kreff E."/>
            <person name="Dieguez M.J."/>
            <person name="Sacco F."/>
        </authorList>
    </citation>
    <scope>NUCLEOTIDE SEQUENCE [LARGE SCALE GENOMIC DNA]</scope>
    <source>
        <strain evidence="2 3">RO10H11247</strain>
    </source>
</reference>